<evidence type="ECO:0000256" key="4">
    <source>
        <dbReference type="ARBA" id="ARBA00022723"/>
    </source>
</evidence>
<dbReference type="InterPro" id="IPR036412">
    <property type="entry name" value="HAD-like_sf"/>
</dbReference>
<comment type="similarity">
    <text evidence="2">Belongs to the KdsC family.</text>
</comment>
<dbReference type="NCBIfam" id="TIGR01670">
    <property type="entry name" value="KdsC-phosphatas"/>
    <property type="match status" value="1"/>
</dbReference>
<organism evidence="8 9">
    <name type="scientific">Moorena producens PAL-8-15-08-1</name>
    <dbReference type="NCBI Taxonomy" id="1458985"/>
    <lineage>
        <taxon>Bacteria</taxon>
        <taxon>Bacillati</taxon>
        <taxon>Cyanobacteriota</taxon>
        <taxon>Cyanophyceae</taxon>
        <taxon>Coleofasciculales</taxon>
        <taxon>Coleofasciculaceae</taxon>
        <taxon>Moorena</taxon>
    </lineage>
</organism>
<feature type="binding site" evidence="7">
    <location>
        <position position="115"/>
    </location>
    <ligand>
        <name>Mg(2+)</name>
        <dbReference type="ChEBI" id="CHEBI:18420"/>
    </ligand>
</feature>
<dbReference type="SFLD" id="SFLDS00003">
    <property type="entry name" value="Haloacid_Dehalogenase"/>
    <property type="match status" value="1"/>
</dbReference>
<evidence type="ECO:0000256" key="1">
    <source>
        <dbReference type="ARBA" id="ARBA00001946"/>
    </source>
</evidence>
<dbReference type="SUPFAM" id="SSF56784">
    <property type="entry name" value="HAD-like"/>
    <property type="match status" value="1"/>
</dbReference>
<dbReference type="GO" id="GO:0016788">
    <property type="term" value="F:hydrolase activity, acting on ester bonds"/>
    <property type="evidence" value="ECO:0007669"/>
    <property type="project" value="InterPro"/>
</dbReference>
<dbReference type="FunFam" id="3.40.50.1000:FF:000029">
    <property type="entry name" value="3-deoxy-D-manno-octulosonate 8-phosphate phosphatase KdsC"/>
    <property type="match status" value="1"/>
</dbReference>
<evidence type="ECO:0000256" key="5">
    <source>
        <dbReference type="ARBA" id="ARBA00022801"/>
    </source>
</evidence>
<keyword evidence="5 8" id="KW-0378">Hydrolase</keyword>
<dbReference type="Pfam" id="PF08282">
    <property type="entry name" value="Hydrolase_3"/>
    <property type="match status" value="1"/>
</dbReference>
<dbReference type="CDD" id="cd01630">
    <property type="entry name" value="HAD_KDO-like"/>
    <property type="match status" value="1"/>
</dbReference>
<dbReference type="AlphaFoldDB" id="A0A1D8U229"/>
<dbReference type="STRING" id="1458985.BJP34_34970"/>
<dbReference type="Proteomes" id="UP000177870">
    <property type="component" value="Chromosome"/>
</dbReference>
<keyword evidence="4 7" id="KW-0479">Metal-binding</keyword>
<dbReference type="PANTHER" id="PTHR21485">
    <property type="entry name" value="HAD SUPERFAMILY MEMBERS CMAS AND KDSC"/>
    <property type="match status" value="1"/>
</dbReference>
<evidence type="ECO:0000313" key="9">
    <source>
        <dbReference type="Proteomes" id="UP000177870"/>
    </source>
</evidence>
<dbReference type="SFLD" id="SFLDG01138">
    <property type="entry name" value="C1.6.2:_Deoxy-d-mannose-octulo"/>
    <property type="match status" value="1"/>
</dbReference>
<dbReference type="NCBIfam" id="TIGR01662">
    <property type="entry name" value="HAD-SF-IIIA"/>
    <property type="match status" value="1"/>
</dbReference>
<dbReference type="PANTHER" id="PTHR21485:SF3">
    <property type="entry name" value="N-ACYLNEURAMINATE CYTIDYLYLTRANSFERASE"/>
    <property type="match status" value="1"/>
</dbReference>
<dbReference type="PIRSF" id="PIRSF006118">
    <property type="entry name" value="KDO8-P_Ptase"/>
    <property type="match status" value="1"/>
</dbReference>
<evidence type="ECO:0000256" key="6">
    <source>
        <dbReference type="ARBA" id="ARBA00022842"/>
    </source>
</evidence>
<dbReference type="RefSeq" id="WP_070396306.1">
    <property type="nucleotide sequence ID" value="NZ_CP017599.1"/>
</dbReference>
<comment type="cofactor">
    <cofactor evidence="1 7">
        <name>Mg(2+)</name>
        <dbReference type="ChEBI" id="CHEBI:18420"/>
    </cofactor>
</comment>
<dbReference type="InterPro" id="IPR010023">
    <property type="entry name" value="KdsC_fam"/>
</dbReference>
<dbReference type="InterPro" id="IPR050793">
    <property type="entry name" value="CMP-NeuNAc_synthase"/>
</dbReference>
<gene>
    <name evidence="8" type="ORF">BJP34_34970</name>
</gene>
<sequence length="168" mass="18200">MNNIPETELQARLSQVKLLALDVDGVMTDGGLYYTESGEELRKFNVKDGMGIKLLQQTEIEVAVITNSSSTATRHRVQKLGIKYSFFAIEDKLAVVKELCEQLSLSLAQVAYVGDDIIDLAVLKAVGCPLTVADGIPENQDSAVYVTRLAGGQGAVREICDLLLKAQV</sequence>
<name>A0A1D8U229_9CYAN</name>
<reference evidence="9" key="1">
    <citation type="submission" date="2016-10" db="EMBL/GenBank/DDBJ databases">
        <title>Comparative genomics uncovers the prolific and rare metabolic potential of the cyanobacterial genus Moorea.</title>
        <authorList>
            <person name="Leao T."/>
            <person name="Castelao G."/>
            <person name="Korobeynikov A."/>
            <person name="Monroe E.A."/>
            <person name="Podell S."/>
            <person name="Glukhov E."/>
            <person name="Allen E."/>
            <person name="Gerwick W.H."/>
            <person name="Gerwick L."/>
        </authorList>
    </citation>
    <scope>NUCLEOTIDE SEQUENCE [LARGE SCALE GENOMIC DNA]</scope>
    <source>
        <strain evidence="9">PAL-8-15-08-1</strain>
    </source>
</reference>
<evidence type="ECO:0000256" key="7">
    <source>
        <dbReference type="PIRSR" id="PIRSR006118-2"/>
    </source>
</evidence>
<evidence type="ECO:0000256" key="2">
    <source>
        <dbReference type="ARBA" id="ARBA00005893"/>
    </source>
</evidence>
<protein>
    <submittedName>
        <fullName evidence="8">HAD family hydrolase</fullName>
    </submittedName>
</protein>
<dbReference type="GO" id="GO:0046872">
    <property type="term" value="F:metal ion binding"/>
    <property type="evidence" value="ECO:0007669"/>
    <property type="project" value="UniProtKB-KW"/>
</dbReference>
<accession>A0A1D8U229</accession>
<dbReference type="SFLD" id="SFLDG01136">
    <property type="entry name" value="C1.6:_Phosphoserine_Phosphatas"/>
    <property type="match status" value="1"/>
</dbReference>
<evidence type="ECO:0000256" key="3">
    <source>
        <dbReference type="ARBA" id="ARBA00011881"/>
    </source>
</evidence>
<keyword evidence="6 7" id="KW-0460">Magnesium</keyword>
<comment type="subunit">
    <text evidence="3">Homotetramer.</text>
</comment>
<dbReference type="OrthoDB" id="9805604at2"/>
<dbReference type="KEGG" id="mpro:BJP34_34970"/>
<dbReference type="GO" id="GO:0008781">
    <property type="term" value="F:N-acylneuraminate cytidylyltransferase activity"/>
    <property type="evidence" value="ECO:0007669"/>
    <property type="project" value="TreeGrafter"/>
</dbReference>
<dbReference type="InterPro" id="IPR023214">
    <property type="entry name" value="HAD_sf"/>
</dbReference>
<dbReference type="EMBL" id="CP017599">
    <property type="protein sequence ID" value="AOX03940.1"/>
    <property type="molecule type" value="Genomic_DNA"/>
</dbReference>
<evidence type="ECO:0000313" key="8">
    <source>
        <dbReference type="EMBL" id="AOX03940.1"/>
    </source>
</evidence>
<feature type="binding site" evidence="7">
    <location>
        <position position="24"/>
    </location>
    <ligand>
        <name>substrate</name>
    </ligand>
</feature>
<dbReference type="InterPro" id="IPR006549">
    <property type="entry name" value="HAD-SF_hydro_IIIA"/>
</dbReference>
<feature type="binding site" evidence="7">
    <location>
        <position position="22"/>
    </location>
    <ligand>
        <name>Mg(2+)</name>
        <dbReference type="ChEBI" id="CHEBI:18420"/>
    </ligand>
</feature>
<proteinExistence type="inferred from homology"/>
<dbReference type="Gene3D" id="3.40.50.1000">
    <property type="entry name" value="HAD superfamily/HAD-like"/>
    <property type="match status" value="1"/>
</dbReference>